<keyword evidence="7" id="KW-0732">Signal</keyword>
<dbReference type="AlphaFoldDB" id="A0A1I9G6Y2"/>
<reference evidence="8" key="2">
    <citation type="submission" date="2012-12" db="EMBL/GenBank/DDBJ databases">
        <authorList>
            <consortium name="WormBase Consortium"/>
            <person name="Ghedin E."/>
            <person name="Paulini M."/>
        </authorList>
    </citation>
    <scope>NUCLEOTIDE SEQUENCE</scope>
    <source>
        <strain evidence="8">FR3</strain>
    </source>
</reference>
<keyword evidence="4" id="KW-0165">Cleavage on pair of basic residues</keyword>
<dbReference type="GO" id="GO:0007218">
    <property type="term" value="P:neuropeptide signaling pathway"/>
    <property type="evidence" value="ECO:0007669"/>
    <property type="project" value="UniProtKB-KW"/>
</dbReference>
<evidence type="ECO:0000256" key="2">
    <source>
        <dbReference type="ARBA" id="ARBA00006356"/>
    </source>
</evidence>
<evidence type="ECO:0000313" key="8">
    <source>
        <dbReference type="EMBL" id="CDQ04285.1"/>
    </source>
</evidence>
<reference evidence="8" key="1">
    <citation type="journal article" date="2007" name="Science">
        <title>Draft genome of the filarial nematode parasite Brugia malayi.</title>
        <authorList>
            <person name="Ghedin E."/>
            <person name="Wang S."/>
            <person name="Spiro D."/>
            <person name="Caler E."/>
            <person name="Zhao Q."/>
            <person name="Crabtree J."/>
            <person name="Allen J.E."/>
            <person name="Delcher A.L."/>
            <person name="Guiliano D.B."/>
            <person name="Miranda-Saavedra D."/>
            <person name="Angiuoli S.V."/>
            <person name="Creasy T."/>
            <person name="Amedeo P."/>
            <person name="Haas B."/>
            <person name="El-Sayed N.M."/>
            <person name="Wortman J.R."/>
            <person name="Feldblyum T."/>
            <person name="Tallon L."/>
            <person name="Schatz M."/>
            <person name="Shumway M."/>
            <person name="Koo H."/>
            <person name="Salzberg S.L."/>
            <person name="Schobel S."/>
            <person name="Pertea M."/>
            <person name="Pop M."/>
            <person name="White O."/>
            <person name="Barton G.J."/>
            <person name="Carlow C.K."/>
            <person name="Crawford M.J."/>
            <person name="Daub J."/>
            <person name="Dimmic M.W."/>
            <person name="Estes C.F."/>
            <person name="Foster J.M."/>
            <person name="Ganatra M."/>
            <person name="Gregory W.F."/>
            <person name="Johnson N.M."/>
            <person name="Jin J."/>
            <person name="Komuniecki R."/>
            <person name="Korf I."/>
            <person name="Kumar S."/>
            <person name="Laney S."/>
            <person name="Li B.W."/>
            <person name="Li W."/>
            <person name="Lindblom T.H."/>
            <person name="Lustigman S."/>
            <person name="Ma D."/>
            <person name="Maina C.V."/>
            <person name="Martin D.M."/>
            <person name="McCarter J.P."/>
            <person name="McReynolds L."/>
            <person name="Mitreva M."/>
            <person name="Nutman T.B."/>
            <person name="Parkinson J."/>
            <person name="Peregrin-Alvarez J.M."/>
            <person name="Poole C."/>
            <person name="Ren Q."/>
            <person name="Saunders L."/>
            <person name="Sluder A.E."/>
            <person name="Smith K."/>
            <person name="Stanke M."/>
            <person name="Unnasch T.R."/>
            <person name="Ware J."/>
            <person name="Wei A.D."/>
            <person name="Weil G."/>
            <person name="Williams D.J."/>
            <person name="Zhang Y."/>
            <person name="Williams S.A."/>
            <person name="Fraser-Liggett C."/>
            <person name="Slatko B."/>
            <person name="Blaxter M.L."/>
            <person name="Scott A.L."/>
        </authorList>
    </citation>
    <scope>NUCLEOTIDE SEQUENCE</scope>
    <source>
        <strain evidence="8">FR3</strain>
    </source>
</reference>
<keyword evidence="6" id="KW-0527">Neuropeptide</keyword>
<protein>
    <submittedName>
        <fullName evidence="8">Bm4823, isoform a</fullName>
    </submittedName>
</protein>
<name>A0A1I9G6Y2_BRUMA</name>
<evidence type="ECO:0000256" key="6">
    <source>
        <dbReference type="ARBA" id="ARBA00023320"/>
    </source>
</evidence>
<feature type="signal peptide" evidence="7">
    <location>
        <begin position="1"/>
        <end position="28"/>
    </location>
</feature>
<keyword evidence="5" id="KW-0027">Amidation</keyword>
<organism evidence="8">
    <name type="scientific">Brugia malayi</name>
    <name type="common">Filarial nematode worm</name>
    <dbReference type="NCBI Taxonomy" id="6279"/>
    <lineage>
        <taxon>Eukaryota</taxon>
        <taxon>Metazoa</taxon>
        <taxon>Ecdysozoa</taxon>
        <taxon>Nematoda</taxon>
        <taxon>Chromadorea</taxon>
        <taxon>Rhabditida</taxon>
        <taxon>Spirurina</taxon>
        <taxon>Spiruromorpha</taxon>
        <taxon>Filarioidea</taxon>
        <taxon>Onchocercidae</taxon>
        <taxon>Brugia</taxon>
    </lineage>
</organism>
<dbReference type="GO" id="GO:0005576">
    <property type="term" value="C:extracellular region"/>
    <property type="evidence" value="ECO:0007669"/>
    <property type="project" value="UniProtKB-SubCell"/>
</dbReference>
<gene>
    <name evidence="8" type="primary">Bm4823</name>
    <name evidence="8" type="ORF">BM_Bm4823</name>
</gene>
<evidence type="ECO:0000256" key="5">
    <source>
        <dbReference type="ARBA" id="ARBA00022815"/>
    </source>
</evidence>
<dbReference type="OMA" id="NYDFIRF"/>
<feature type="chain" id="PRO_5009328376" evidence="7">
    <location>
        <begin position="29"/>
        <end position="117"/>
    </location>
</feature>
<keyword evidence="3" id="KW-0964">Secreted</keyword>
<evidence type="ECO:0000256" key="4">
    <source>
        <dbReference type="ARBA" id="ARBA00022685"/>
    </source>
</evidence>
<evidence type="ECO:0000256" key="3">
    <source>
        <dbReference type="ARBA" id="ARBA00022525"/>
    </source>
</evidence>
<dbReference type="InterPro" id="IPR002544">
    <property type="entry name" value="FMRFamid-related_peptide-like"/>
</dbReference>
<accession>A0A1I9G6Y2</accession>
<dbReference type="Pfam" id="PF01581">
    <property type="entry name" value="FARP"/>
    <property type="match status" value="1"/>
</dbReference>
<comment type="similarity">
    <text evidence="2">Belongs to the FARP (FMRFamide related peptide) family.</text>
</comment>
<dbReference type="EMBL" id="LN857002">
    <property type="protein sequence ID" value="CDQ04285.1"/>
    <property type="molecule type" value="Genomic_DNA"/>
</dbReference>
<evidence type="ECO:0000256" key="1">
    <source>
        <dbReference type="ARBA" id="ARBA00004613"/>
    </source>
</evidence>
<sequence>MNDHRESMLTVIFAILICVISQCSITNAVTYDRFCQHYPPLSQYHSEPHSGSFSFFVLKNSFLLTEHSFFIKRTNYDFIRFGRGRKDGPGTYDYIRFGKRLSGLLANQNSEQTNLAK</sequence>
<proteinExistence type="inferred from homology"/>
<evidence type="ECO:0000256" key="7">
    <source>
        <dbReference type="SAM" id="SignalP"/>
    </source>
</evidence>
<comment type="subcellular location">
    <subcellularLocation>
        <location evidence="1">Secreted</location>
    </subcellularLocation>
</comment>